<sequence length="208" mass="23710">MQTHHPKLGEFIPVLKQRLSDDAKLPAKQRLTARRHFERLRTEGYQGAYCAVASFIRQFKEQYQPAPHVVFIPQRFSAADAYQFDWSFETVKLNGLLVKLKIAHFRLCHSRAFFIRAYRIEQPVTAGIHLKILTDVEAGTLQDKITPGIDNRVIADINTRQRPQYVLGALNSTIITAELFTAGAQYHIAATVQLQVIVMKEPLLKLTV</sequence>
<dbReference type="PANTHER" id="PTHR35004">
    <property type="entry name" value="TRANSPOSASE RV3428C-RELATED"/>
    <property type="match status" value="1"/>
</dbReference>
<evidence type="ECO:0000313" key="2">
    <source>
        <dbReference type="Proteomes" id="UP000041882"/>
    </source>
</evidence>
<dbReference type="Proteomes" id="UP000041882">
    <property type="component" value="Unassembled WGS sequence"/>
</dbReference>
<dbReference type="PANTHER" id="PTHR35004:SF7">
    <property type="entry name" value="INTEGRASE PROTEIN"/>
    <property type="match status" value="1"/>
</dbReference>
<proteinExistence type="predicted"/>
<reference evidence="2" key="1">
    <citation type="submission" date="2015-03" db="EMBL/GenBank/DDBJ databases">
        <authorList>
            <consortium name="Pathogen Informatics"/>
            <person name="Murphy D."/>
        </authorList>
    </citation>
    <scope>NUCLEOTIDE SEQUENCE [LARGE SCALE GENOMIC DNA]</scope>
    <source>
        <strain evidence="2">IP6945</strain>
    </source>
</reference>
<organism evidence="1 2">
    <name type="scientific">Yersinia thracica</name>
    <dbReference type="NCBI Taxonomy" id="2890319"/>
    <lineage>
        <taxon>Bacteria</taxon>
        <taxon>Pseudomonadati</taxon>
        <taxon>Pseudomonadota</taxon>
        <taxon>Gammaproteobacteria</taxon>
        <taxon>Enterobacterales</taxon>
        <taxon>Yersiniaceae</taxon>
        <taxon>Yersinia</taxon>
    </lineage>
</organism>
<name>A0A0T9QLY2_9GAMM</name>
<dbReference type="AlphaFoldDB" id="A0A0T9QLY2"/>
<gene>
    <name evidence="1" type="ORF">ERS008472_03441</name>
</gene>
<keyword evidence="2" id="KW-1185">Reference proteome</keyword>
<accession>A0A0T9QLY2</accession>
<protein>
    <submittedName>
        <fullName evidence="1">Transposase</fullName>
    </submittedName>
</protein>
<dbReference type="EMBL" id="CQAW01000020">
    <property type="protein sequence ID" value="CNI18124.1"/>
    <property type="molecule type" value="Genomic_DNA"/>
</dbReference>
<evidence type="ECO:0000313" key="1">
    <source>
        <dbReference type="EMBL" id="CNI18124.1"/>
    </source>
</evidence>